<dbReference type="PANTHER" id="PTHR43540:SF14">
    <property type="entry name" value="ISOCHORISMATASE"/>
    <property type="match status" value="1"/>
</dbReference>
<evidence type="ECO:0000256" key="1">
    <source>
        <dbReference type="ARBA" id="ARBA00006336"/>
    </source>
</evidence>
<dbReference type="Gene3D" id="3.40.50.850">
    <property type="entry name" value="Isochorismatase-like"/>
    <property type="match status" value="1"/>
</dbReference>
<organism evidence="4 5">
    <name type="scientific">Paenibacillus kyungheensis</name>
    <dbReference type="NCBI Taxonomy" id="1452732"/>
    <lineage>
        <taxon>Bacteria</taxon>
        <taxon>Bacillati</taxon>
        <taxon>Bacillota</taxon>
        <taxon>Bacilli</taxon>
        <taxon>Bacillales</taxon>
        <taxon>Paenibacillaceae</taxon>
        <taxon>Paenibacillus</taxon>
    </lineage>
</organism>
<reference evidence="4 5" key="1">
    <citation type="submission" date="2023-02" db="EMBL/GenBank/DDBJ databases">
        <title>Genome sequence of Paenibacillus kyungheensis KACC 18744.</title>
        <authorList>
            <person name="Kim S."/>
            <person name="Heo J."/>
            <person name="Kwon S.-W."/>
        </authorList>
    </citation>
    <scope>NUCLEOTIDE SEQUENCE [LARGE SCALE GENOMIC DNA]</scope>
    <source>
        <strain evidence="4 5">KACC 18744</strain>
    </source>
</reference>
<dbReference type="Pfam" id="PF00857">
    <property type="entry name" value="Isochorismatase"/>
    <property type="match status" value="1"/>
</dbReference>
<proteinExistence type="inferred from homology"/>
<feature type="domain" description="Isochorismatase-like" evidence="3">
    <location>
        <begin position="4"/>
        <end position="145"/>
    </location>
</feature>
<name>A0AAX3M0A1_9BACL</name>
<keyword evidence="5" id="KW-1185">Reference proteome</keyword>
<dbReference type="EMBL" id="CP117416">
    <property type="protein sequence ID" value="WCT55540.1"/>
    <property type="molecule type" value="Genomic_DNA"/>
</dbReference>
<dbReference type="Proteomes" id="UP001220509">
    <property type="component" value="Chromosome"/>
</dbReference>
<evidence type="ECO:0000313" key="4">
    <source>
        <dbReference type="EMBL" id="WCT55540.1"/>
    </source>
</evidence>
<evidence type="ECO:0000256" key="2">
    <source>
        <dbReference type="ARBA" id="ARBA00022801"/>
    </source>
</evidence>
<dbReference type="AlphaFoldDB" id="A0AAX3M0A1"/>
<dbReference type="PANTHER" id="PTHR43540">
    <property type="entry name" value="PEROXYUREIDOACRYLATE/UREIDOACRYLATE AMIDOHYDROLASE-RELATED"/>
    <property type="match status" value="1"/>
</dbReference>
<protein>
    <submittedName>
        <fullName evidence="4">Cysteine hydrolase family protein</fullName>
    </submittedName>
</protein>
<dbReference type="CDD" id="cd01014">
    <property type="entry name" value="nicotinamidase_related"/>
    <property type="match status" value="1"/>
</dbReference>
<dbReference type="InterPro" id="IPR000868">
    <property type="entry name" value="Isochorismatase-like_dom"/>
</dbReference>
<dbReference type="SUPFAM" id="SSF52499">
    <property type="entry name" value="Isochorismatase-like hydrolases"/>
    <property type="match status" value="1"/>
</dbReference>
<gene>
    <name evidence="4" type="ORF">PQ456_20705</name>
</gene>
<keyword evidence="2 4" id="KW-0378">Hydrolase</keyword>
<dbReference type="KEGG" id="pka:PQ456_20705"/>
<evidence type="ECO:0000313" key="5">
    <source>
        <dbReference type="Proteomes" id="UP001220509"/>
    </source>
</evidence>
<comment type="similarity">
    <text evidence="1">Belongs to the isochorismatase family.</text>
</comment>
<sequence>MKQALLIIDMQEIFFDLPENALYQRDQLTEKVNQLIAQARAVNCPVIFIQHTSYTPGEELYVDTPEWEIHHKINRQAEDPIFRKTKWDAFYETDLLAWLQDNQIEQIVFAGAQTEFCIDTSLRAAYSLGYQSNIVIQNGTSTLDSQVLRADQIIAHHENIWNGRFATVQSVKDVLFQPMMSS</sequence>
<dbReference type="RefSeq" id="WP_273613903.1">
    <property type="nucleotide sequence ID" value="NZ_CP117416.1"/>
</dbReference>
<dbReference type="InterPro" id="IPR050272">
    <property type="entry name" value="Isochorismatase-like_hydrls"/>
</dbReference>
<dbReference type="GO" id="GO:0016787">
    <property type="term" value="F:hydrolase activity"/>
    <property type="evidence" value="ECO:0007669"/>
    <property type="project" value="UniProtKB-KW"/>
</dbReference>
<dbReference type="InterPro" id="IPR036380">
    <property type="entry name" value="Isochorismatase-like_sf"/>
</dbReference>
<evidence type="ECO:0000259" key="3">
    <source>
        <dbReference type="Pfam" id="PF00857"/>
    </source>
</evidence>
<accession>A0AAX3M0A1</accession>